<gene>
    <name evidence="1" type="ORF">NEOLEDRAFT_707462</name>
</gene>
<dbReference type="Proteomes" id="UP000076761">
    <property type="component" value="Unassembled WGS sequence"/>
</dbReference>
<reference evidence="1 2" key="1">
    <citation type="journal article" date="2016" name="Mol. Biol. Evol.">
        <title>Comparative Genomics of Early-Diverging Mushroom-Forming Fungi Provides Insights into the Origins of Lignocellulose Decay Capabilities.</title>
        <authorList>
            <person name="Nagy L.G."/>
            <person name="Riley R."/>
            <person name="Tritt A."/>
            <person name="Adam C."/>
            <person name="Daum C."/>
            <person name="Floudas D."/>
            <person name="Sun H."/>
            <person name="Yadav J.S."/>
            <person name="Pangilinan J."/>
            <person name="Larsson K.H."/>
            <person name="Matsuura K."/>
            <person name="Barry K."/>
            <person name="Labutti K."/>
            <person name="Kuo R."/>
            <person name="Ohm R.A."/>
            <person name="Bhattacharya S.S."/>
            <person name="Shirouzu T."/>
            <person name="Yoshinaga Y."/>
            <person name="Martin F.M."/>
            <person name="Grigoriev I.V."/>
            <person name="Hibbett D.S."/>
        </authorList>
    </citation>
    <scope>NUCLEOTIDE SEQUENCE [LARGE SCALE GENOMIC DNA]</scope>
    <source>
        <strain evidence="1 2">HHB14362 ss-1</strain>
    </source>
</reference>
<name>A0A165Q6R2_9AGAM</name>
<dbReference type="AlphaFoldDB" id="A0A165Q6R2"/>
<sequence>MLAMTAVDAFRCLPLGSASLLPRHVSFKSLFSSYLTLNLRRSLDMSPLAYSEGSAAESCTYLLPSIQPDPKILGIPCGPGGTTVDLAEP</sequence>
<proteinExistence type="predicted"/>
<dbReference type="InParanoid" id="A0A165Q6R2"/>
<evidence type="ECO:0000313" key="2">
    <source>
        <dbReference type="Proteomes" id="UP000076761"/>
    </source>
</evidence>
<keyword evidence="2" id="KW-1185">Reference proteome</keyword>
<protein>
    <submittedName>
        <fullName evidence="1">Uncharacterized protein</fullName>
    </submittedName>
</protein>
<dbReference type="EMBL" id="KV425600">
    <property type="protein sequence ID" value="KZT21995.1"/>
    <property type="molecule type" value="Genomic_DNA"/>
</dbReference>
<accession>A0A165Q6R2</accession>
<evidence type="ECO:0000313" key="1">
    <source>
        <dbReference type="EMBL" id="KZT21995.1"/>
    </source>
</evidence>
<organism evidence="1 2">
    <name type="scientific">Neolentinus lepideus HHB14362 ss-1</name>
    <dbReference type="NCBI Taxonomy" id="1314782"/>
    <lineage>
        <taxon>Eukaryota</taxon>
        <taxon>Fungi</taxon>
        <taxon>Dikarya</taxon>
        <taxon>Basidiomycota</taxon>
        <taxon>Agaricomycotina</taxon>
        <taxon>Agaricomycetes</taxon>
        <taxon>Gloeophyllales</taxon>
        <taxon>Gloeophyllaceae</taxon>
        <taxon>Neolentinus</taxon>
    </lineage>
</organism>